<proteinExistence type="predicted"/>
<accession>A0A1B1A678</accession>
<dbReference type="InterPro" id="IPR009380">
    <property type="entry name" value="DUF1036"/>
</dbReference>
<dbReference type="GeneID" id="28251102"/>
<dbReference type="RefSeq" id="WP_005618744.1">
    <property type="nucleotide sequence ID" value="NZ_CP015230.1"/>
</dbReference>
<gene>
    <name evidence="2" type="ORF">K529_014670</name>
</gene>
<organism evidence="2 3">
    <name type="scientific">Tritonibacter mobilis F1926</name>
    <dbReference type="NCBI Taxonomy" id="1265309"/>
    <lineage>
        <taxon>Bacteria</taxon>
        <taxon>Pseudomonadati</taxon>
        <taxon>Pseudomonadota</taxon>
        <taxon>Alphaproteobacteria</taxon>
        <taxon>Rhodobacterales</taxon>
        <taxon>Paracoccaceae</taxon>
        <taxon>Tritonibacter</taxon>
    </lineage>
</organism>
<evidence type="ECO:0000313" key="3">
    <source>
        <dbReference type="Proteomes" id="UP000013243"/>
    </source>
</evidence>
<sequence length="128" mass="14360">MRPLIVGALMVLCGSAALADFEICNETSSEAFASIGYKDGEDWVSEGWWTLQPDECAIAVVGDLKNRYYYIRAESRAGNWTGEYTFCYQRDSFSIRGDKDCTLRGYKTGGFLKVDTGNSLDWVHQLTD</sequence>
<evidence type="ECO:0000313" key="2">
    <source>
        <dbReference type="EMBL" id="ANP42018.1"/>
    </source>
</evidence>
<dbReference type="Pfam" id="PF06282">
    <property type="entry name" value="DUF1036"/>
    <property type="match status" value="1"/>
</dbReference>
<evidence type="ECO:0008006" key="4">
    <source>
        <dbReference type="Google" id="ProtNLM"/>
    </source>
</evidence>
<keyword evidence="1" id="KW-0732">Signal</keyword>
<dbReference type="EMBL" id="CP015230">
    <property type="protein sequence ID" value="ANP42018.1"/>
    <property type="molecule type" value="Genomic_DNA"/>
</dbReference>
<feature type="signal peptide" evidence="1">
    <location>
        <begin position="1"/>
        <end position="19"/>
    </location>
</feature>
<feature type="chain" id="PRO_5008518437" description="Integral membrane protein" evidence="1">
    <location>
        <begin position="20"/>
        <end position="128"/>
    </location>
</feature>
<reference evidence="2 3" key="1">
    <citation type="journal article" date="2016" name="ISME J.">
        <title>Global occurrence and heterogeneity of the Roseobacter-clade species Ruegeria mobilis.</title>
        <authorList>
            <person name="Sonnenschein E."/>
            <person name="Gram L."/>
        </authorList>
    </citation>
    <scope>NUCLEOTIDE SEQUENCE [LARGE SCALE GENOMIC DNA]</scope>
    <source>
        <strain evidence="2 3">F1926</strain>
    </source>
</reference>
<dbReference type="KEGG" id="rmb:K529_014670"/>
<dbReference type="Proteomes" id="UP000013243">
    <property type="component" value="Chromosome"/>
</dbReference>
<name>A0A1B1A678_9RHOB</name>
<dbReference type="STRING" id="1265309.K529_014670"/>
<protein>
    <recommendedName>
        <fullName evidence="4">Integral membrane protein</fullName>
    </recommendedName>
</protein>
<dbReference type="AlphaFoldDB" id="A0A1B1A678"/>
<dbReference type="OrthoDB" id="9806840at2"/>
<evidence type="ECO:0000256" key="1">
    <source>
        <dbReference type="SAM" id="SignalP"/>
    </source>
</evidence>